<dbReference type="Proteomes" id="UP001552299">
    <property type="component" value="Unassembled WGS sequence"/>
</dbReference>
<protein>
    <submittedName>
        <fullName evidence="1">Uncharacterized protein</fullName>
    </submittedName>
</protein>
<evidence type="ECO:0000313" key="1">
    <source>
        <dbReference type="EMBL" id="KAL0915697.1"/>
    </source>
</evidence>
<name>A0ABD0UZD6_DENTH</name>
<accession>A0ABD0UZD6</accession>
<keyword evidence="2" id="KW-1185">Reference proteome</keyword>
<proteinExistence type="predicted"/>
<dbReference type="AlphaFoldDB" id="A0ABD0UZD6"/>
<organism evidence="1 2">
    <name type="scientific">Dendrobium thyrsiflorum</name>
    <name type="common">Pinecone-like raceme dendrobium</name>
    <name type="synonym">Orchid</name>
    <dbReference type="NCBI Taxonomy" id="117978"/>
    <lineage>
        <taxon>Eukaryota</taxon>
        <taxon>Viridiplantae</taxon>
        <taxon>Streptophyta</taxon>
        <taxon>Embryophyta</taxon>
        <taxon>Tracheophyta</taxon>
        <taxon>Spermatophyta</taxon>
        <taxon>Magnoliopsida</taxon>
        <taxon>Liliopsida</taxon>
        <taxon>Asparagales</taxon>
        <taxon>Orchidaceae</taxon>
        <taxon>Epidendroideae</taxon>
        <taxon>Malaxideae</taxon>
        <taxon>Dendrobiinae</taxon>
        <taxon>Dendrobium</taxon>
    </lineage>
</organism>
<gene>
    <name evidence="1" type="ORF">M5K25_016135</name>
</gene>
<sequence>MVDEVKKILVETGVYYVRGLVRYSSNLDQDGRLVRLSMLIAQKLEQITFLVESFKRIQEILWELRSSSFTA</sequence>
<evidence type="ECO:0000313" key="2">
    <source>
        <dbReference type="Proteomes" id="UP001552299"/>
    </source>
</evidence>
<reference evidence="1 2" key="1">
    <citation type="journal article" date="2024" name="Plant Biotechnol. J.">
        <title>Dendrobium thyrsiflorum genome and its molecular insights into genes involved in important horticultural traits.</title>
        <authorList>
            <person name="Chen B."/>
            <person name="Wang J.Y."/>
            <person name="Zheng P.J."/>
            <person name="Li K.L."/>
            <person name="Liang Y.M."/>
            <person name="Chen X.F."/>
            <person name="Zhang C."/>
            <person name="Zhao X."/>
            <person name="He X."/>
            <person name="Zhang G.Q."/>
            <person name="Liu Z.J."/>
            <person name="Xu Q."/>
        </authorList>
    </citation>
    <scope>NUCLEOTIDE SEQUENCE [LARGE SCALE GENOMIC DNA]</scope>
    <source>
        <strain evidence="1">GZMU011</strain>
    </source>
</reference>
<dbReference type="EMBL" id="JANQDX010000012">
    <property type="protein sequence ID" value="KAL0915697.1"/>
    <property type="molecule type" value="Genomic_DNA"/>
</dbReference>
<comment type="caution">
    <text evidence="1">The sequence shown here is derived from an EMBL/GenBank/DDBJ whole genome shotgun (WGS) entry which is preliminary data.</text>
</comment>